<gene>
    <name evidence="6" type="ORF">NTJ_05360</name>
</gene>
<organism evidence="6 7">
    <name type="scientific">Nesidiocoris tenuis</name>
    <dbReference type="NCBI Taxonomy" id="355587"/>
    <lineage>
        <taxon>Eukaryota</taxon>
        <taxon>Metazoa</taxon>
        <taxon>Ecdysozoa</taxon>
        <taxon>Arthropoda</taxon>
        <taxon>Hexapoda</taxon>
        <taxon>Insecta</taxon>
        <taxon>Pterygota</taxon>
        <taxon>Neoptera</taxon>
        <taxon>Paraneoptera</taxon>
        <taxon>Hemiptera</taxon>
        <taxon>Heteroptera</taxon>
        <taxon>Panheteroptera</taxon>
        <taxon>Cimicomorpha</taxon>
        <taxon>Miridae</taxon>
        <taxon>Dicyphina</taxon>
        <taxon>Nesidiocoris</taxon>
    </lineage>
</organism>
<protein>
    <submittedName>
        <fullName evidence="6">Larval serum protein 2</fullName>
    </submittedName>
</protein>
<feature type="domain" description="Hemocyanin N-terminal" evidence="4">
    <location>
        <begin position="41"/>
        <end position="160"/>
    </location>
</feature>
<dbReference type="InterPro" id="IPR036697">
    <property type="entry name" value="Hemocyanin_N_sf"/>
</dbReference>
<dbReference type="Pfam" id="PF03723">
    <property type="entry name" value="Hemocyanin_C"/>
    <property type="match status" value="1"/>
</dbReference>
<dbReference type="InterPro" id="IPR005204">
    <property type="entry name" value="Hemocyanin_N"/>
</dbReference>
<feature type="domain" description="Hemocyanin middle" evidence="3">
    <location>
        <begin position="166"/>
        <end position="440"/>
    </location>
</feature>
<evidence type="ECO:0000256" key="1">
    <source>
        <dbReference type="ARBA" id="ARBA00022761"/>
    </source>
</evidence>
<keyword evidence="2" id="KW-0732">Signal</keyword>
<dbReference type="InterPro" id="IPR014756">
    <property type="entry name" value="Ig_E-set"/>
</dbReference>
<feature type="chain" id="PRO_5045312335" evidence="2">
    <location>
        <begin position="25"/>
        <end position="675"/>
    </location>
</feature>
<accession>A0ABN7ANT7</accession>
<dbReference type="SUPFAM" id="SSF81296">
    <property type="entry name" value="E set domains"/>
    <property type="match status" value="1"/>
</dbReference>
<evidence type="ECO:0000313" key="6">
    <source>
        <dbReference type="EMBL" id="BES92551.1"/>
    </source>
</evidence>
<dbReference type="InterPro" id="IPR013788">
    <property type="entry name" value="Hemocyanin/hexamerin"/>
</dbReference>
<dbReference type="InterPro" id="IPR005203">
    <property type="entry name" value="Hemocyanin_C"/>
</dbReference>
<feature type="signal peptide" evidence="2">
    <location>
        <begin position="1"/>
        <end position="24"/>
    </location>
</feature>
<proteinExistence type="predicted"/>
<dbReference type="PRINTS" id="PR00187">
    <property type="entry name" value="HAEMOCYANIN"/>
</dbReference>
<dbReference type="PANTHER" id="PTHR11511:SF5">
    <property type="entry name" value="FAT-BODY PROTEIN 1-RELATED"/>
    <property type="match status" value="1"/>
</dbReference>
<sequence length="675" mass="79180">MENHLCRIVVGIFVFCCCLAQSQSSNVVPAQHEKKIADALFLQRQKQIMRLYIGPKQSEYYSGEFADFDLRANAELWENPKLVTGLVKFYEKQYALPKNGIFTLYEPWIRKFTLNLFDVFYFAKDFETFFKAASWAKKHVEPVLFVFAYTLALYHRPDTQSFTVPPMYEVFPDYFLPQETIHEIFKTKLMDIKDFEFNYNNSGCEYNYNSESFGGVLDYSINNQHLEYKLSYFREDIGLNSWYLAWQRKYPGWLASKKYGKDFWFRRGEGFYYTHQQLLARYMLERIANGLPNLEILKWDQPQKVGYNPRVSHPGGQPFIARPDNMVPNAPPNHMYVEEVQNVEKRLYDAINMDGIWNANDTLVTLADNDGIDLIGKIVYGSADSTNPKFYKSYYYQALQALSNVAQFRNNFDRNTGVLSCPFASLRDPMYFNFLGLLVSILNRHKNGLPKYSLQELSFPQVKVEDVKFDKLSTYFELYKFSVFNAVPVKNNRDYKTLKYWARQYRLYLGPKFDSLGRLLSLEQRRPAMFEIDRFPVKINPGINVYERASQDSPIFAPDEEGIRETYERIAKANNSAEPYYYYPQKATCGFPDRLQLPRGTADGRHYVLTAIVSRRTKRYTGDSREFYTTCGSPELYDFRPLGFPFDRPVDRENFDVENILSKDVPIFHNDILVQ</sequence>
<name>A0ABN7ANT7_9HEMI</name>
<reference evidence="6 7" key="1">
    <citation type="submission" date="2023-09" db="EMBL/GenBank/DDBJ databases">
        <title>Nesidiocoris tenuis whole genome shotgun sequence.</title>
        <authorList>
            <person name="Shibata T."/>
            <person name="Shimoda M."/>
            <person name="Kobayashi T."/>
            <person name="Uehara T."/>
        </authorList>
    </citation>
    <scope>NUCLEOTIDE SEQUENCE [LARGE SCALE GENOMIC DNA]</scope>
    <source>
        <strain evidence="6 7">Japan</strain>
    </source>
</reference>
<dbReference type="PANTHER" id="PTHR11511">
    <property type="entry name" value="LARVAL STORAGE PROTEIN/PHENOLOXIDASE"/>
    <property type="match status" value="1"/>
</dbReference>
<evidence type="ECO:0000259" key="4">
    <source>
        <dbReference type="Pfam" id="PF03722"/>
    </source>
</evidence>
<dbReference type="SUPFAM" id="SSF48050">
    <property type="entry name" value="Hemocyanin, N-terminal domain"/>
    <property type="match status" value="1"/>
</dbReference>
<dbReference type="Pfam" id="PF00372">
    <property type="entry name" value="Hemocyanin_M"/>
    <property type="match status" value="1"/>
</dbReference>
<evidence type="ECO:0000313" key="7">
    <source>
        <dbReference type="Proteomes" id="UP001307889"/>
    </source>
</evidence>
<dbReference type="Gene3D" id="1.10.1280.10">
    <property type="entry name" value="Di-copper center containing domain from catechol oxidase"/>
    <property type="match status" value="1"/>
</dbReference>
<dbReference type="SUPFAM" id="SSF48056">
    <property type="entry name" value="Di-copper centre-containing domain"/>
    <property type="match status" value="1"/>
</dbReference>
<evidence type="ECO:0000259" key="5">
    <source>
        <dbReference type="Pfam" id="PF03723"/>
    </source>
</evidence>
<dbReference type="Gene3D" id="2.60.40.1520">
    <property type="entry name" value="Hemocyanin, C-terminal domain"/>
    <property type="match status" value="1"/>
</dbReference>
<dbReference type="InterPro" id="IPR037020">
    <property type="entry name" value="Hemocyanin_C_sf"/>
</dbReference>
<evidence type="ECO:0000256" key="2">
    <source>
        <dbReference type="SAM" id="SignalP"/>
    </source>
</evidence>
<dbReference type="InterPro" id="IPR008922">
    <property type="entry name" value="Di-copper_centre_dom_sf"/>
</dbReference>
<keyword evidence="1" id="KW-0758">Storage protein</keyword>
<dbReference type="InterPro" id="IPR000896">
    <property type="entry name" value="Hemocyanin/hexamerin_mid_dom"/>
</dbReference>
<dbReference type="Pfam" id="PF03722">
    <property type="entry name" value="Hemocyanin_N"/>
    <property type="match status" value="1"/>
</dbReference>
<feature type="domain" description="Hemocyanin C-terminal" evidence="5">
    <location>
        <begin position="506"/>
        <end position="669"/>
    </location>
</feature>
<dbReference type="Proteomes" id="UP001307889">
    <property type="component" value="Chromosome 3"/>
</dbReference>
<dbReference type="EMBL" id="AP028911">
    <property type="protein sequence ID" value="BES92551.1"/>
    <property type="molecule type" value="Genomic_DNA"/>
</dbReference>
<evidence type="ECO:0000259" key="3">
    <source>
        <dbReference type="Pfam" id="PF00372"/>
    </source>
</evidence>
<keyword evidence="7" id="KW-1185">Reference proteome</keyword>
<dbReference type="Gene3D" id="1.20.1370.10">
    <property type="entry name" value="Hemocyanin, N-terminal domain"/>
    <property type="match status" value="1"/>
</dbReference>